<evidence type="ECO:0000313" key="4">
    <source>
        <dbReference type="Proteomes" id="UP000270036"/>
    </source>
</evidence>
<proteinExistence type="predicted"/>
<name>A0A3S4UQS1_9FLAO</name>
<dbReference type="EMBL" id="JPEP01000002">
    <property type="protein sequence ID" value="KEY19622.1"/>
    <property type="molecule type" value="Genomic_DNA"/>
</dbReference>
<evidence type="ECO:0000313" key="1">
    <source>
        <dbReference type="EMBL" id="KEY19622.1"/>
    </source>
</evidence>
<dbReference type="OrthoDB" id="1262748at2"/>
<dbReference type="STRING" id="266748.HY04_14635"/>
<reference evidence="1 3" key="1">
    <citation type="submission" date="2014-07" db="EMBL/GenBank/DDBJ databases">
        <authorList>
            <person name="Pisani N.G."/>
            <person name="Newman J.D."/>
        </authorList>
    </citation>
    <scope>NUCLEOTIDE SEQUENCE [LARGE SCALE GENOMIC DNA]</scope>
    <source>
        <strain evidence="1 3">LMG 24720</strain>
    </source>
</reference>
<organism evidence="2 4">
    <name type="scientific">Kaistella antarctica</name>
    <dbReference type="NCBI Taxonomy" id="266748"/>
    <lineage>
        <taxon>Bacteria</taxon>
        <taxon>Pseudomonadati</taxon>
        <taxon>Bacteroidota</taxon>
        <taxon>Flavobacteriia</taxon>
        <taxon>Flavobacteriales</taxon>
        <taxon>Weeksellaceae</taxon>
        <taxon>Chryseobacterium group</taxon>
        <taxon>Kaistella</taxon>
    </lineage>
</organism>
<dbReference type="Proteomes" id="UP000270036">
    <property type="component" value="Chromosome"/>
</dbReference>
<dbReference type="KEGG" id="cant:NCTC13489_00653"/>
<protein>
    <submittedName>
        <fullName evidence="2">Uncharacterized protein</fullName>
    </submittedName>
</protein>
<evidence type="ECO:0000313" key="2">
    <source>
        <dbReference type="EMBL" id="VEH96952.1"/>
    </source>
</evidence>
<keyword evidence="3" id="KW-1185">Reference proteome</keyword>
<dbReference type="AlphaFoldDB" id="A0A3S4UQS1"/>
<evidence type="ECO:0000313" key="3">
    <source>
        <dbReference type="Proteomes" id="UP000028349"/>
    </source>
</evidence>
<dbReference type="RefSeq" id="WP_034720903.1">
    <property type="nucleotide sequence ID" value="NZ_FOIX01000003.1"/>
</dbReference>
<accession>A0A3S4UQS1</accession>
<dbReference type="EMBL" id="LR134441">
    <property type="protein sequence ID" value="VEH96952.1"/>
    <property type="molecule type" value="Genomic_DNA"/>
</dbReference>
<dbReference type="Proteomes" id="UP000028349">
    <property type="component" value="Unassembled WGS sequence"/>
</dbReference>
<gene>
    <name evidence="1" type="ORF">HY04_14635</name>
    <name evidence="2" type="ORF">NCTC13489_00653</name>
</gene>
<reference evidence="2 4" key="2">
    <citation type="submission" date="2018-12" db="EMBL/GenBank/DDBJ databases">
        <authorList>
            <consortium name="Pathogen Informatics"/>
        </authorList>
    </citation>
    <scope>NUCLEOTIDE SEQUENCE [LARGE SCALE GENOMIC DNA]</scope>
    <source>
        <strain evidence="2 4">NCTC13489</strain>
    </source>
</reference>
<sequence length="213" mass="24812">MRKFSTFLLLVFFSLGFGQTYQFDFLTKYASTNSKNKTTKETVTFNNSDDFSYYLKLRKTEDDLNATLYDYKKNLAHNFSVQETKVNGAIRFEFTYLNTAKLQTSISPKNYRYEFAEISANTPKVVSLKVYQSKRAKNPAAVQILTLEKSNKNLIPLYHSEFTHLYHKNDNVSKLGNYIVSKAVEKYKNFTCEVVLKEHKNVDLRITLPNKLK</sequence>